<evidence type="ECO:0000256" key="5">
    <source>
        <dbReference type="SAM" id="MobiDB-lite"/>
    </source>
</evidence>
<feature type="domain" description="SP-RING-type" evidence="6">
    <location>
        <begin position="867"/>
        <end position="973"/>
    </location>
</feature>
<proteinExistence type="predicted"/>
<keyword evidence="8" id="KW-1185">Reference proteome</keyword>
<feature type="region of interest" description="Disordered" evidence="5">
    <location>
        <begin position="372"/>
        <end position="401"/>
    </location>
</feature>
<dbReference type="PANTHER" id="PTHR10782">
    <property type="entry name" value="ZINC FINGER MIZ DOMAIN-CONTAINING PROTEIN"/>
    <property type="match status" value="1"/>
</dbReference>
<keyword evidence="2 4" id="KW-0863">Zinc-finger</keyword>
<feature type="compositionally biased region" description="Low complexity" evidence="5">
    <location>
        <begin position="271"/>
        <end position="284"/>
    </location>
</feature>
<feature type="compositionally biased region" description="Low complexity" evidence="5">
    <location>
        <begin position="347"/>
        <end position="362"/>
    </location>
</feature>
<evidence type="ECO:0000256" key="2">
    <source>
        <dbReference type="ARBA" id="ARBA00022771"/>
    </source>
</evidence>
<keyword evidence="3" id="KW-0862">Zinc</keyword>
<sequence>MQALLSVDSRKAIPLSKETGIIEADRALALDQIRHQPAPGVMVGLPQANFALQIFKINADIIALYRAVFSHGETETPTHPDMTQGHPREELAIESEQQPRLLQLQIPTNHLFVPSISPAQQAQGFDSSVVRKISVQEAHNPGSTSPADFQNTPSKNSRTDFSQINASMRAQPISSMQALSQAPLPSALQSQQIAMTRQDMERQQCEAQQQQYEQRVRLAMQMQMQQSQTQYIQTPNPTLSATSPHTVQGSFPNPYLTSSRQPQINQYAPNQQTPSQQYPSQQSPIAAPNTLKDQAALLAFHQDQQLKELKRLHRLQRQQMLGQSGHVNMQQPSEITLQNAEHTHYWQQSQQGQQGQHSQPAQLWHHPIQQHLQQLVHQSSQARQAHPTAPPQSGPQDWQSQRLQQLQNVSPVPVQYSAQSVQRPLLSQQIQQSSGLTHTRDANGNDYAHQSLMYQNLHDPHKQNQAHHKQRANQVDIGTQHSRTPILGQTWKPMQLAAQAMISADPLTGNAAPGRSSVPQTTPPAPALLPLRAPNPALHNHFAAELQPGVRSREQFVSDAAVVDSSTTQPQNEVSYPQLQPEPQPVQGQVLQSSTDGALLSENGTVSQPQHRRPSQAARQGQLSIVPPVGTTIRRNEYPYFPTELRAVQMSLLQLDRRDPSQVIIDRVTKKHIPPKAEFPLFYQFIQRMAVGPKPTPMSKTMHTLQFSVTKMEHSLRSYKTTPEDQLLPIETLFDGSLDYRVRCCVAAPSKKTMTESEWAISDTRWPLNIFIQVNGTPVSVRRKSHNGKDLSVAITELIREGVNRLEVAIPEESHKSGPRPNFFFGVEMIETAHRHRIIQNIEEFGVRDASATIGEINARLQKAVPADDEFAVLQDSISVDLADPFSMKTCQVPVRGEQCQHIECFDLINWLNTRPCGKSLSICQHIFDCQCPQAHRPTLPYKWRCPICFKDARPSSLRIEKFLMNVRSELKKSDKLGKVKSILVGLDGKWDSFAIAKDDAESSGELVSGKRKTDDQTAKQPPQKLTRTDSDLVVKASSPQAATAAQPSRVVDIIEIQD</sequence>
<gene>
    <name evidence="7" type="ORF">SEPCBS119000_005671</name>
</gene>
<evidence type="ECO:0000256" key="4">
    <source>
        <dbReference type="PROSITE-ProRule" id="PRU00452"/>
    </source>
</evidence>
<organism evidence="7 8">
    <name type="scientific">Sporothrix epigloea</name>
    <dbReference type="NCBI Taxonomy" id="1892477"/>
    <lineage>
        <taxon>Eukaryota</taxon>
        <taxon>Fungi</taxon>
        <taxon>Dikarya</taxon>
        <taxon>Ascomycota</taxon>
        <taxon>Pezizomycotina</taxon>
        <taxon>Sordariomycetes</taxon>
        <taxon>Sordariomycetidae</taxon>
        <taxon>Ophiostomatales</taxon>
        <taxon>Ophiostomataceae</taxon>
        <taxon>Sporothrix</taxon>
    </lineage>
</organism>
<feature type="compositionally biased region" description="Polar residues" evidence="5">
    <location>
        <begin position="234"/>
        <end position="270"/>
    </location>
</feature>
<dbReference type="InterPro" id="IPR004181">
    <property type="entry name" value="Znf_MIZ"/>
</dbReference>
<evidence type="ECO:0000256" key="3">
    <source>
        <dbReference type="ARBA" id="ARBA00022833"/>
    </source>
</evidence>
<evidence type="ECO:0000313" key="7">
    <source>
        <dbReference type="EMBL" id="CAK7273464.1"/>
    </source>
</evidence>
<feature type="region of interest" description="Disordered" evidence="5">
    <location>
        <begin position="1005"/>
        <end position="1033"/>
    </location>
</feature>
<dbReference type="PROSITE" id="PS51044">
    <property type="entry name" value="ZF_SP_RING"/>
    <property type="match status" value="1"/>
</dbReference>
<accession>A0ABP0DZZ8</accession>
<reference evidence="7 8" key="1">
    <citation type="submission" date="2024-01" db="EMBL/GenBank/DDBJ databases">
        <authorList>
            <person name="Allen C."/>
            <person name="Tagirdzhanova G."/>
        </authorList>
    </citation>
    <scope>NUCLEOTIDE SEQUENCE [LARGE SCALE GENOMIC DNA]</scope>
    <source>
        <strain evidence="7 8">CBS 119000</strain>
    </source>
</reference>
<feature type="compositionally biased region" description="Low complexity" evidence="5">
    <location>
        <begin position="372"/>
        <end position="381"/>
    </location>
</feature>
<protein>
    <recommendedName>
        <fullName evidence="6">SP-RING-type domain-containing protein</fullName>
    </recommendedName>
</protein>
<keyword evidence="1" id="KW-0479">Metal-binding</keyword>
<feature type="region of interest" description="Disordered" evidence="5">
    <location>
        <begin position="234"/>
        <end position="286"/>
    </location>
</feature>
<feature type="region of interest" description="Disordered" evidence="5">
    <location>
        <begin position="138"/>
        <end position="159"/>
    </location>
</feature>
<dbReference type="InterPro" id="IPR013083">
    <property type="entry name" value="Znf_RING/FYVE/PHD"/>
</dbReference>
<comment type="caution">
    <text evidence="7">The sequence shown here is derived from an EMBL/GenBank/DDBJ whole genome shotgun (WGS) entry which is preliminary data.</text>
</comment>
<feature type="region of interest" description="Disordered" evidence="5">
    <location>
        <begin position="343"/>
        <end position="362"/>
    </location>
</feature>
<feature type="compositionally biased region" description="Polar residues" evidence="5">
    <location>
        <begin position="564"/>
        <end position="578"/>
    </location>
</feature>
<dbReference type="PANTHER" id="PTHR10782:SF4">
    <property type="entry name" value="TONALLI, ISOFORM E"/>
    <property type="match status" value="1"/>
</dbReference>
<name>A0ABP0DZZ8_9PEZI</name>
<feature type="compositionally biased region" description="Polar residues" evidence="5">
    <location>
        <begin position="141"/>
        <end position="159"/>
    </location>
</feature>
<feature type="region of interest" description="Disordered" evidence="5">
    <location>
        <begin position="560"/>
        <end position="622"/>
    </location>
</feature>
<dbReference type="Gene3D" id="3.30.40.10">
    <property type="entry name" value="Zinc/RING finger domain, C3HC4 (zinc finger)"/>
    <property type="match status" value="1"/>
</dbReference>
<evidence type="ECO:0000256" key="1">
    <source>
        <dbReference type="ARBA" id="ARBA00022723"/>
    </source>
</evidence>
<evidence type="ECO:0000313" key="8">
    <source>
        <dbReference type="Proteomes" id="UP001642502"/>
    </source>
</evidence>
<dbReference type="Proteomes" id="UP001642502">
    <property type="component" value="Unassembled WGS sequence"/>
</dbReference>
<dbReference type="EMBL" id="CAWUON010000112">
    <property type="protein sequence ID" value="CAK7273464.1"/>
    <property type="molecule type" value="Genomic_DNA"/>
</dbReference>
<feature type="compositionally biased region" description="Polar residues" evidence="5">
    <location>
        <begin position="586"/>
        <end position="609"/>
    </location>
</feature>
<evidence type="ECO:0000259" key="6">
    <source>
        <dbReference type="PROSITE" id="PS51044"/>
    </source>
</evidence>